<accession>A0A318J496</accession>
<comment type="caution">
    <text evidence="2">The sequence shown here is derived from an EMBL/GenBank/DDBJ whole genome shotgun (WGS) entry which is preliminary data.</text>
</comment>
<dbReference type="RefSeq" id="WP_256260645.1">
    <property type="nucleotide sequence ID" value="NZ_QJJY01000001.1"/>
</dbReference>
<dbReference type="AlphaFoldDB" id="A0A318J496"/>
<keyword evidence="1" id="KW-1133">Transmembrane helix</keyword>
<gene>
    <name evidence="2" type="ORF">NA66_1001747</name>
</gene>
<evidence type="ECO:0000313" key="3">
    <source>
        <dbReference type="Proteomes" id="UP000247755"/>
    </source>
</evidence>
<dbReference type="EMBL" id="QJJY01000001">
    <property type="protein sequence ID" value="PXX41137.1"/>
    <property type="molecule type" value="Genomic_DNA"/>
</dbReference>
<dbReference type="Proteomes" id="UP000247755">
    <property type="component" value="Unassembled WGS sequence"/>
</dbReference>
<sequence length="40" mass="4321">MKIFAYVGIFVSALSVAGMLGLGHFRLYYGPEPVVCKANT</sequence>
<evidence type="ECO:0000313" key="2">
    <source>
        <dbReference type="EMBL" id="PXX41137.1"/>
    </source>
</evidence>
<keyword evidence="1" id="KW-0472">Membrane</keyword>
<feature type="transmembrane region" description="Helical" evidence="1">
    <location>
        <begin position="6"/>
        <end position="29"/>
    </location>
</feature>
<reference evidence="2 3" key="1">
    <citation type="submission" date="2018-05" db="EMBL/GenBank/DDBJ databases">
        <title>Comparative genomics of bacterial root endophytes of switchgrass collected from native prairies over two seasons.</title>
        <authorList>
            <person name="Tang Y."/>
        </authorList>
    </citation>
    <scope>NUCLEOTIDE SEQUENCE [LARGE SCALE GENOMIC DNA]</scope>
    <source>
        <strain evidence="2 3">NFIX32</strain>
    </source>
</reference>
<organism evidence="2 3">
    <name type="scientific">Burkholderia pyrrocinia</name>
    <name type="common">Pseudomonas pyrrocinia</name>
    <dbReference type="NCBI Taxonomy" id="60550"/>
    <lineage>
        <taxon>Bacteria</taxon>
        <taxon>Pseudomonadati</taxon>
        <taxon>Pseudomonadota</taxon>
        <taxon>Betaproteobacteria</taxon>
        <taxon>Burkholderiales</taxon>
        <taxon>Burkholderiaceae</taxon>
        <taxon>Burkholderia</taxon>
        <taxon>Burkholderia cepacia complex</taxon>
    </lineage>
</organism>
<protein>
    <submittedName>
        <fullName evidence="2">Uncharacterized protein</fullName>
    </submittedName>
</protein>
<proteinExistence type="predicted"/>
<keyword evidence="1" id="KW-0812">Transmembrane</keyword>
<name>A0A318J496_BURPY</name>
<evidence type="ECO:0000256" key="1">
    <source>
        <dbReference type="SAM" id="Phobius"/>
    </source>
</evidence>